<dbReference type="Proteomes" id="UP000253508">
    <property type="component" value="Unassembled WGS sequence"/>
</dbReference>
<keyword evidence="1" id="KW-0805">Transcription regulation</keyword>
<evidence type="ECO:0000313" key="6">
    <source>
        <dbReference type="Proteomes" id="UP000253508"/>
    </source>
</evidence>
<dbReference type="InterPro" id="IPR010982">
    <property type="entry name" value="Lambda_DNA-bd_dom_sf"/>
</dbReference>
<dbReference type="GO" id="GO:0000976">
    <property type="term" value="F:transcription cis-regulatory region binding"/>
    <property type="evidence" value="ECO:0007669"/>
    <property type="project" value="TreeGrafter"/>
</dbReference>
<evidence type="ECO:0000256" key="2">
    <source>
        <dbReference type="ARBA" id="ARBA00023125"/>
    </source>
</evidence>
<evidence type="ECO:0000256" key="1">
    <source>
        <dbReference type="ARBA" id="ARBA00023015"/>
    </source>
</evidence>
<dbReference type="InterPro" id="IPR000843">
    <property type="entry name" value="HTH_LacI"/>
</dbReference>
<keyword evidence="6" id="KW-1185">Reference proteome</keyword>
<dbReference type="Gene3D" id="3.40.50.2300">
    <property type="match status" value="2"/>
</dbReference>
<dbReference type="InterPro" id="IPR028082">
    <property type="entry name" value="Peripla_BP_I"/>
</dbReference>
<dbReference type="Pfam" id="PF00356">
    <property type="entry name" value="LacI"/>
    <property type="match status" value="1"/>
</dbReference>
<dbReference type="AlphaFoldDB" id="A0A367Y4B8"/>
<dbReference type="PANTHER" id="PTHR30146">
    <property type="entry name" value="LACI-RELATED TRANSCRIPTIONAL REPRESSOR"/>
    <property type="match status" value="1"/>
</dbReference>
<dbReference type="SUPFAM" id="SSF47413">
    <property type="entry name" value="lambda repressor-like DNA-binding domains"/>
    <property type="match status" value="1"/>
</dbReference>
<reference evidence="5 6" key="1">
    <citation type="submission" date="2018-07" db="EMBL/GenBank/DDBJ databases">
        <title>Microbacterium endoborsara sp. nov., a novel actinobacterium isolated from Borszczowia aralocaspica.</title>
        <authorList>
            <person name="An D."/>
        </authorList>
    </citation>
    <scope>NUCLEOTIDE SEQUENCE [LARGE SCALE GENOMIC DNA]</scope>
    <source>
        <strain evidence="5 6">C1.15228</strain>
    </source>
</reference>
<dbReference type="EMBL" id="QORO01000002">
    <property type="protein sequence ID" value="RCK59861.1"/>
    <property type="molecule type" value="Genomic_DNA"/>
</dbReference>
<evidence type="ECO:0000313" key="5">
    <source>
        <dbReference type="EMBL" id="RCK59861.1"/>
    </source>
</evidence>
<proteinExistence type="predicted"/>
<sequence length="340" mass="37128">MEVHMSEVKLPTMVDVARRAGVAPKTVSRVVNNEINVSDSVREKVQLAIGELGYRPNRAAQSLMNKRSDVIGIVAYGSPLYGPSMSLLGLTEAVKHHGLLPSVITTEANDPAEIHNAISRLIDMGVDGVLVAEPVIDMDFDEDARFAKTPIVTVGGRSLQKSATVSTSIRSGVHQVVEHLLSLDHETVHHLAGAPNWYATSARISAWQEALEQSGRDVPPVVFGDWTPSSGYEAGLVLLAERPTAVFVANDHMAIGLLKACHEMRIRVPEDLSVVGFDDLPEATYLTVPLTTVRVDVAQNMARAVDDLLRQVDRFEELINTTPQHNAELMIRETTARRAR</sequence>
<evidence type="ECO:0000256" key="3">
    <source>
        <dbReference type="ARBA" id="ARBA00023163"/>
    </source>
</evidence>
<dbReference type="SMART" id="SM00354">
    <property type="entry name" value="HTH_LACI"/>
    <property type="match status" value="1"/>
</dbReference>
<feature type="domain" description="HTH lacI-type" evidence="4">
    <location>
        <begin position="11"/>
        <end position="65"/>
    </location>
</feature>
<dbReference type="OrthoDB" id="9785139at2"/>
<keyword evidence="3" id="KW-0804">Transcription</keyword>
<dbReference type="InterPro" id="IPR046335">
    <property type="entry name" value="LacI/GalR-like_sensor"/>
</dbReference>
<dbReference type="Pfam" id="PF13377">
    <property type="entry name" value="Peripla_BP_3"/>
    <property type="match status" value="1"/>
</dbReference>
<comment type="caution">
    <text evidence="5">The sequence shown here is derived from an EMBL/GenBank/DDBJ whole genome shotgun (WGS) entry which is preliminary data.</text>
</comment>
<dbReference type="CDD" id="cd01392">
    <property type="entry name" value="HTH_LacI"/>
    <property type="match status" value="1"/>
</dbReference>
<dbReference type="PROSITE" id="PS50932">
    <property type="entry name" value="HTH_LACI_2"/>
    <property type="match status" value="1"/>
</dbReference>
<dbReference type="CDD" id="cd01574">
    <property type="entry name" value="PBP1_LacI"/>
    <property type="match status" value="1"/>
</dbReference>
<name>A0A367Y4B8_9MICO</name>
<organism evidence="5 6">
    <name type="scientific">Microbacterium sorbitolivorans</name>
    <dbReference type="NCBI Taxonomy" id="1867410"/>
    <lineage>
        <taxon>Bacteria</taxon>
        <taxon>Bacillati</taxon>
        <taxon>Actinomycetota</taxon>
        <taxon>Actinomycetes</taxon>
        <taxon>Micrococcales</taxon>
        <taxon>Microbacteriaceae</taxon>
        <taxon>Microbacterium</taxon>
    </lineage>
</organism>
<dbReference type="Gene3D" id="1.10.260.40">
    <property type="entry name" value="lambda repressor-like DNA-binding domains"/>
    <property type="match status" value="1"/>
</dbReference>
<evidence type="ECO:0000259" key="4">
    <source>
        <dbReference type="PROSITE" id="PS50932"/>
    </source>
</evidence>
<accession>A0A367Y4B8</accession>
<dbReference type="SUPFAM" id="SSF53822">
    <property type="entry name" value="Periplasmic binding protein-like I"/>
    <property type="match status" value="1"/>
</dbReference>
<dbReference type="GO" id="GO:0003700">
    <property type="term" value="F:DNA-binding transcription factor activity"/>
    <property type="evidence" value="ECO:0007669"/>
    <property type="project" value="TreeGrafter"/>
</dbReference>
<keyword evidence="2" id="KW-0238">DNA-binding</keyword>
<gene>
    <name evidence="5" type="ORF">DTO57_06780</name>
</gene>
<protein>
    <submittedName>
        <fullName evidence="5">LacI family transcriptional regulator</fullName>
    </submittedName>
</protein>
<dbReference type="PANTHER" id="PTHR30146:SF109">
    <property type="entry name" value="HTH-TYPE TRANSCRIPTIONAL REGULATOR GALS"/>
    <property type="match status" value="1"/>
</dbReference>